<organism evidence="3 6">
    <name type="scientific">Acinetobacter nosocomialis</name>
    <dbReference type="NCBI Taxonomy" id="106654"/>
    <lineage>
        <taxon>Bacteria</taxon>
        <taxon>Pseudomonadati</taxon>
        <taxon>Pseudomonadota</taxon>
        <taxon>Gammaproteobacteria</taxon>
        <taxon>Moraxellales</taxon>
        <taxon>Moraxellaceae</taxon>
        <taxon>Acinetobacter</taxon>
        <taxon>Acinetobacter calcoaceticus/baumannii complex</taxon>
    </lineage>
</organism>
<keyword evidence="1" id="KW-0472">Membrane</keyword>
<accession>A0A2L1VM35</accession>
<dbReference type="Proteomes" id="UP000194767">
    <property type="component" value="Unassembled WGS sequence"/>
</dbReference>
<dbReference type="EMBL" id="CP014019">
    <property type="protein sequence ID" value="AVF46299.1"/>
    <property type="molecule type" value="Genomic_DNA"/>
</dbReference>
<evidence type="ECO:0000313" key="5">
    <source>
        <dbReference type="Proteomes" id="UP000194767"/>
    </source>
</evidence>
<dbReference type="RefSeq" id="WP_079377028.1">
    <property type="nucleotide sequence ID" value="NZ_AMZR01000116.1"/>
</dbReference>
<gene>
    <name evidence="3" type="primary">pilV</name>
    <name evidence="3" type="ORF">AL533_19085</name>
    <name evidence="4" type="ORF">B9X58_08675</name>
</gene>
<reference evidence="6" key="2">
    <citation type="submission" date="2017-12" db="EMBL/GenBank/DDBJ databases">
        <title>FDA dAtabase for Regulatory Grade micrObial Sequences (FDA-ARGOS): Supporting development and validation of Infectious Disease Dx tests.</title>
        <authorList>
            <person name="Hoffmann M."/>
            <person name="Allard M."/>
            <person name="Evans P."/>
            <person name="Brown E."/>
            <person name="Tallon L."/>
            <person name="Sadzewicz L."/>
            <person name="Sengamalay N."/>
            <person name="Ott S."/>
            <person name="Godinez A."/>
            <person name="Nagaraj S."/>
            <person name="Vavikolanu K."/>
            <person name="Aluvathingal J."/>
            <person name="Nadendla S."/>
            <person name="Sichtig H."/>
        </authorList>
    </citation>
    <scope>NUCLEOTIDE SEQUENCE [LARGE SCALE GENOMIC DNA]</scope>
    <source>
        <strain evidence="6">FDAARGOS_129</strain>
    </source>
</reference>
<evidence type="ECO:0000313" key="4">
    <source>
        <dbReference type="EMBL" id="OTL97697.1"/>
    </source>
</evidence>
<reference evidence="4 5" key="1">
    <citation type="submission" date="2017-05" db="EMBL/GenBank/DDBJ databases">
        <authorList>
            <person name="Kreiswirth B."/>
            <person name="Manca C."/>
            <person name="Chen L."/>
            <person name="Evans S."/>
            <person name="Fowler V."/>
            <person name="Patel R."/>
            <person name="Chambers H."/>
            <person name="Bonomo R."/>
            <person name="Paul V."/>
            <person name="Sankar J."/>
            <person name="Gaind R."/>
            <person name="Ray P."/>
            <person name="Gautam V."/>
            <person name="Biswal M."/>
            <person name="Datta S."/>
            <person name="Walia K."/>
            <person name="Adams M."/>
            <person name="Nelson K."/>
            <person name="Sutton G."/>
            <person name="Fouts D."/>
            <person name="Hujer K."/>
            <person name="Hujer A."/>
        </authorList>
    </citation>
    <scope>NUCLEOTIDE SEQUENCE [LARGE SCALE GENOMIC DNA]</scope>
    <source>
        <strain evidence="4 5">PR324</strain>
    </source>
</reference>
<dbReference type="NCBIfam" id="TIGR02532">
    <property type="entry name" value="IV_pilin_GFxxxE"/>
    <property type="match status" value="1"/>
</dbReference>
<feature type="transmembrane region" description="Helical" evidence="1">
    <location>
        <begin position="12"/>
        <end position="36"/>
    </location>
</feature>
<dbReference type="NCBIfam" id="TIGR02523">
    <property type="entry name" value="type_IV_pilV"/>
    <property type="match status" value="1"/>
</dbReference>
<dbReference type="AlphaFoldDB" id="A0A2L1VM35"/>
<keyword evidence="1" id="KW-1133">Transmembrane helix</keyword>
<keyword evidence="1" id="KW-0812">Transmembrane</keyword>
<name>A0A2L1VM35_ACINO</name>
<evidence type="ECO:0000259" key="2">
    <source>
        <dbReference type="Pfam" id="PF22150"/>
    </source>
</evidence>
<dbReference type="InterPro" id="IPR012902">
    <property type="entry name" value="N_methyl_site"/>
</dbReference>
<evidence type="ECO:0000313" key="6">
    <source>
        <dbReference type="Proteomes" id="UP000237921"/>
    </source>
</evidence>
<proteinExistence type="predicted"/>
<protein>
    <submittedName>
        <fullName evidence="3">Type IV pilus modification protein PilV</fullName>
    </submittedName>
</protein>
<evidence type="ECO:0000313" key="3">
    <source>
        <dbReference type="EMBL" id="AVF46299.1"/>
    </source>
</evidence>
<reference evidence="3" key="3">
    <citation type="submission" date="2017-12" db="EMBL/GenBank/DDBJ databases">
        <title>FDA dAtabase for Regulatory Grade micrObial Sequences (FDA-ARGOS): Supporting development and validation of Infectious Disease Dx tests.</title>
        <authorList>
            <person name="Campos J."/>
            <person name="Goldberg B."/>
            <person name="Tallon L."/>
            <person name="Sadzewicz L."/>
            <person name="Sengamalay N."/>
            <person name="Ott S."/>
            <person name="Godinez A."/>
            <person name="Nagaraj S."/>
            <person name="Vavikolanu K."/>
            <person name="Aluvathingal J."/>
            <person name="Nadendla S."/>
            <person name="Nandy P."/>
            <person name="Hobson J."/>
            <person name="Sichtig H."/>
        </authorList>
    </citation>
    <scope>NUCLEOTIDE SEQUENCE</scope>
    <source>
        <strain evidence="3">FDAARGOS_129</strain>
    </source>
</reference>
<evidence type="ECO:0000256" key="1">
    <source>
        <dbReference type="SAM" id="Phobius"/>
    </source>
</evidence>
<dbReference type="Pfam" id="PF07963">
    <property type="entry name" value="N_methyl"/>
    <property type="match status" value="1"/>
</dbReference>
<feature type="domain" description="Type IV pilin Tt1218-like" evidence="2">
    <location>
        <begin position="35"/>
        <end position="109"/>
    </location>
</feature>
<sequence>MLMHLNNLKAQAGVGLIEVLVALILLAIGVLGYVALQIRAMDASSEALTKSQAMIVMRGLAENIRTNSVQAGQYPAFVRSYSNFSSTTVAPTSCFNTPCTPSQLAQFDAYQTAKNADQLGIKITMTNCPGVTSTMTLQRQCLFAFWGKTLPVTSTSGSTSTVDVSNCITSSGIYVSNSKCLMMETY</sequence>
<dbReference type="Pfam" id="PF22150">
    <property type="entry name" value="Tt1218-like"/>
    <property type="match status" value="1"/>
</dbReference>
<dbReference type="Proteomes" id="UP000237921">
    <property type="component" value="Chromosome"/>
</dbReference>
<dbReference type="EMBL" id="NGDO01000038">
    <property type="protein sequence ID" value="OTL97697.1"/>
    <property type="molecule type" value="Genomic_DNA"/>
</dbReference>
<dbReference type="InterPro" id="IPR013362">
    <property type="entry name" value="Pilus_4_PilV"/>
</dbReference>
<dbReference type="InterPro" id="IPR054402">
    <property type="entry name" value="Tt1218-like_dom"/>
</dbReference>